<dbReference type="EMBL" id="AP018176">
    <property type="protein sequence ID" value="BAY20090.1"/>
    <property type="molecule type" value="Genomic_DNA"/>
</dbReference>
<dbReference type="EMBL" id="AP018176">
    <property type="protein sequence ID" value="BAY20209.1"/>
    <property type="molecule type" value="Genomic_DNA"/>
</dbReference>
<accession>A0A1Z4GR91</accession>
<dbReference type="Proteomes" id="UP000218287">
    <property type="component" value="Plasmid Plasmid2 dna"/>
</dbReference>
<evidence type="ECO:0000313" key="5">
    <source>
        <dbReference type="Proteomes" id="UP000218287"/>
    </source>
</evidence>
<geneLocation type="plasmid" evidence="5">
    <name>Plasmid2 dna</name>
</geneLocation>
<keyword evidence="1" id="KW-0614">Plasmid</keyword>
<dbReference type="EMBL" id="AP018176">
    <property type="protein sequence ID" value="BAY20064.1"/>
    <property type="molecule type" value="Genomic_DNA"/>
</dbReference>
<proteinExistence type="predicted"/>
<dbReference type="AlphaFoldDB" id="A0A1Z4GR91"/>
<protein>
    <recommendedName>
        <fullName evidence="6">Transposase</fullName>
    </recommendedName>
</protein>
<reference evidence="1 5" key="1">
    <citation type="submission" date="2017-06" db="EMBL/GenBank/DDBJ databases">
        <title>Genome sequencing of cyanobaciteial culture collection at National Institute for Environmental Studies (NIES).</title>
        <authorList>
            <person name="Hirose Y."/>
            <person name="Shimura Y."/>
            <person name="Fujisawa T."/>
            <person name="Nakamura Y."/>
            <person name="Kawachi M."/>
        </authorList>
    </citation>
    <scope>NUCLEOTIDE SEQUENCE [LARGE SCALE GENOMIC DNA]</scope>
    <source>
        <strain evidence="1 5">NIES-21</strain>
        <plasmid evidence="1">plasmid2</plasmid>
        <plasmid evidence="5">Plasmid2 dna</plasmid>
    </source>
</reference>
<geneLocation type="plasmid" evidence="1">
    <name>plasmid2</name>
</geneLocation>
<evidence type="ECO:0000313" key="4">
    <source>
        <dbReference type="EMBL" id="BAY20209.1"/>
    </source>
</evidence>
<gene>
    <name evidence="1" type="ORF">NIES21_58730</name>
    <name evidence="2" type="ORF">NIES21_59340</name>
    <name evidence="3" type="ORF">NIES21_59600</name>
    <name evidence="4" type="ORF">NIES21_60790</name>
</gene>
<dbReference type="EMBL" id="AP018176">
    <property type="protein sequence ID" value="BAY20003.1"/>
    <property type="molecule type" value="Genomic_DNA"/>
</dbReference>
<sequence>MNEKIYSSLDLSKSLSDFKEKVTKLLEIKNLSEWTAQTFKALEEEIRNTALTLAGECIAVLLNKLSQSQEALDIASSQIKSLSNQKIRKHGNYTRQILTVGHVKITLSLPYMVEDKKQSHQKGKYLKLGFCPFLKWLGIEEGLTPHVWATITKYGAIAGSFEAARTILTDWGVKISLKRIERLTYYFGKIGINLRQSKLKSLEIGNLPTSDVLKDQRVVITVDGGRTRIRINKKGRRKLKTNRLGFTGEWVEPKLLTIYTVDEHGKKIRASSLPITNDGTYLGYEEFLRILEMYLVNLGISQAKQVLFVADGAEWIWKHIPPLLQKVKCPTATYKLLDFYHAASHLQDFADAAFSCDDERQSWFKKARKTLKKGQALNLMRNMDEFISTATGERCKILVRERNYILKAYRRRLLNYHLVALNQLPLGSGAVESLIRQAVNLRMKGNSKFWLPDNAEIMLHLRCQWIAGRWDNFCNSIFSSFLNPRSA</sequence>
<evidence type="ECO:0008006" key="6">
    <source>
        <dbReference type="Google" id="ProtNLM"/>
    </source>
</evidence>
<evidence type="ECO:0000313" key="2">
    <source>
        <dbReference type="EMBL" id="BAY20064.1"/>
    </source>
</evidence>
<evidence type="ECO:0000313" key="3">
    <source>
        <dbReference type="EMBL" id="BAY20090.1"/>
    </source>
</evidence>
<name>A0A1Z4GR91_9CYAN</name>
<dbReference type="OrthoDB" id="475019at2"/>
<evidence type="ECO:0000313" key="1">
    <source>
        <dbReference type="EMBL" id="BAY20003.1"/>
    </source>
</evidence>
<organism evidence="1 5">
    <name type="scientific">Anabaenopsis circularis NIES-21</name>
    <dbReference type="NCBI Taxonomy" id="1085406"/>
    <lineage>
        <taxon>Bacteria</taxon>
        <taxon>Bacillati</taxon>
        <taxon>Cyanobacteriota</taxon>
        <taxon>Cyanophyceae</taxon>
        <taxon>Nostocales</taxon>
        <taxon>Nodulariaceae</taxon>
        <taxon>Anabaenopsis</taxon>
    </lineage>
</organism>
<keyword evidence="5" id="KW-1185">Reference proteome</keyword>